<evidence type="ECO:0000313" key="2">
    <source>
        <dbReference type="EMBL" id="MPC49185.1"/>
    </source>
</evidence>
<gene>
    <name evidence="2" type="ORF">E2C01_042980</name>
</gene>
<dbReference type="EMBL" id="VSRR010008719">
    <property type="protein sequence ID" value="MPC49185.1"/>
    <property type="molecule type" value="Genomic_DNA"/>
</dbReference>
<comment type="caution">
    <text evidence="2">The sequence shown here is derived from an EMBL/GenBank/DDBJ whole genome shotgun (WGS) entry which is preliminary data.</text>
</comment>
<accession>A0A5B7FV17</accession>
<name>A0A5B7FV17_PORTR</name>
<keyword evidence="3" id="KW-1185">Reference proteome</keyword>
<reference evidence="2 3" key="1">
    <citation type="submission" date="2019-05" db="EMBL/GenBank/DDBJ databases">
        <title>Another draft genome of Portunus trituberculatus and its Hox gene families provides insights of decapod evolution.</title>
        <authorList>
            <person name="Jeong J.-H."/>
            <person name="Song I."/>
            <person name="Kim S."/>
            <person name="Choi T."/>
            <person name="Kim D."/>
            <person name="Ryu S."/>
            <person name="Kim W."/>
        </authorList>
    </citation>
    <scope>NUCLEOTIDE SEQUENCE [LARGE SCALE GENOMIC DNA]</scope>
    <source>
        <tissue evidence="2">Muscle</tissue>
    </source>
</reference>
<evidence type="ECO:0000256" key="1">
    <source>
        <dbReference type="SAM" id="MobiDB-lite"/>
    </source>
</evidence>
<dbReference type="AlphaFoldDB" id="A0A5B7FV17"/>
<proteinExistence type="predicted"/>
<feature type="region of interest" description="Disordered" evidence="1">
    <location>
        <begin position="39"/>
        <end position="62"/>
    </location>
</feature>
<protein>
    <submittedName>
        <fullName evidence="2">Uncharacterized protein</fullName>
    </submittedName>
</protein>
<organism evidence="2 3">
    <name type="scientific">Portunus trituberculatus</name>
    <name type="common">Swimming crab</name>
    <name type="synonym">Neptunus trituberculatus</name>
    <dbReference type="NCBI Taxonomy" id="210409"/>
    <lineage>
        <taxon>Eukaryota</taxon>
        <taxon>Metazoa</taxon>
        <taxon>Ecdysozoa</taxon>
        <taxon>Arthropoda</taxon>
        <taxon>Crustacea</taxon>
        <taxon>Multicrustacea</taxon>
        <taxon>Malacostraca</taxon>
        <taxon>Eumalacostraca</taxon>
        <taxon>Eucarida</taxon>
        <taxon>Decapoda</taxon>
        <taxon>Pleocyemata</taxon>
        <taxon>Brachyura</taxon>
        <taxon>Eubrachyura</taxon>
        <taxon>Portunoidea</taxon>
        <taxon>Portunidae</taxon>
        <taxon>Portuninae</taxon>
        <taxon>Portunus</taxon>
    </lineage>
</organism>
<sequence>MCDTADCQARYLTGLHRVQSYYKVLPCCKVTKLPPSQPIWSSNLQHEQVPPTGRGKMPEAPPLRGILRRNWRKYKIQK</sequence>
<evidence type="ECO:0000313" key="3">
    <source>
        <dbReference type="Proteomes" id="UP000324222"/>
    </source>
</evidence>
<dbReference type="Proteomes" id="UP000324222">
    <property type="component" value="Unassembled WGS sequence"/>
</dbReference>